<feature type="compositionally biased region" description="Low complexity" evidence="1">
    <location>
        <begin position="305"/>
        <end position="336"/>
    </location>
</feature>
<reference evidence="3" key="1">
    <citation type="submission" date="2020-07" db="EMBL/GenBank/DDBJ databases">
        <authorList>
            <person name="Lin J."/>
        </authorList>
    </citation>
    <scope>NUCLEOTIDE SEQUENCE</scope>
</reference>
<name>A0A6V7QDD0_ANACO</name>
<dbReference type="InterPro" id="IPR004158">
    <property type="entry name" value="DUF247_pln"/>
</dbReference>
<keyword evidence="2" id="KW-0812">Transmembrane</keyword>
<feature type="region of interest" description="Disordered" evidence="1">
    <location>
        <begin position="293"/>
        <end position="336"/>
    </location>
</feature>
<keyword evidence="2" id="KW-0472">Membrane</keyword>
<evidence type="ECO:0000313" key="3">
    <source>
        <dbReference type="EMBL" id="CAD1841070.1"/>
    </source>
</evidence>
<dbReference type="PANTHER" id="PTHR31170:SF25">
    <property type="entry name" value="BNAA09G04570D PROTEIN"/>
    <property type="match status" value="1"/>
</dbReference>
<keyword evidence="2" id="KW-1133">Transmembrane helix</keyword>
<evidence type="ECO:0000256" key="1">
    <source>
        <dbReference type="SAM" id="MobiDB-lite"/>
    </source>
</evidence>
<feature type="transmembrane region" description="Helical" evidence="2">
    <location>
        <begin position="475"/>
        <end position="499"/>
    </location>
</feature>
<evidence type="ECO:0000256" key="2">
    <source>
        <dbReference type="SAM" id="Phobius"/>
    </source>
</evidence>
<dbReference type="EMBL" id="LR862135">
    <property type="protein sequence ID" value="CAD1841070.1"/>
    <property type="molecule type" value="Genomic_DNA"/>
</dbReference>
<sequence length="506" mass="57972">MASDNFTIFRVPAHVRQRNKHLYEPQTVAIGPYGVGRNVESSLMVMEWLKWRYLQEFLSRSSNCTIDNYVDAIQELEPRARRCYFERVELSTKEFAEMLLLDGCFIVEFLIKLNGGENDGVCAAEWSLPLVRGDLLLLENQIPLFVLEKLYELRTFQIDGTAAPPMKELLVNYLASKNLESPEEEADSSNEEMEGNDDHGLIVRGEAEDFDHLLHLYYRCYVTEPQTVPTGRTIRSTILKWLRPSRIVALLLSCITLLLSCIRSKICRSQAPAKKRSPRTIPSAAELLEAGVTIKKKEKKKENENQNQNQNENQNENQNQNQNENQNENQNQNQNQNQRRLSAFLDAAFDDGVLEIPFLSVEPSTLPRFSNLVAYEQCGGCEPDKAYMTSYAAFMNCLIDTPGDVAELHKRGILENKLASDEELAAFFNQLADWASLDYEKHYLKELFRDVGEYCGTPWPSWRAKLVSDYFSNPWAFISLIAAAVLLILTILQTVYSIYGYYHPRN</sequence>
<dbReference type="PANTHER" id="PTHR31170">
    <property type="entry name" value="BNAC04G53230D PROTEIN"/>
    <property type="match status" value="1"/>
</dbReference>
<dbReference type="AlphaFoldDB" id="A0A6V7QDD0"/>
<gene>
    <name evidence="3" type="ORF">CB5_LOCUS24281</name>
</gene>
<accession>A0A6V7QDD0</accession>
<protein>
    <submittedName>
        <fullName evidence="3">Uncharacterized protein</fullName>
    </submittedName>
</protein>
<organism evidence="3">
    <name type="scientific">Ananas comosus var. bracteatus</name>
    <name type="common">red pineapple</name>
    <dbReference type="NCBI Taxonomy" id="296719"/>
    <lineage>
        <taxon>Eukaryota</taxon>
        <taxon>Viridiplantae</taxon>
        <taxon>Streptophyta</taxon>
        <taxon>Embryophyta</taxon>
        <taxon>Tracheophyta</taxon>
        <taxon>Spermatophyta</taxon>
        <taxon>Magnoliopsida</taxon>
        <taxon>Liliopsida</taxon>
        <taxon>Poales</taxon>
        <taxon>Bromeliaceae</taxon>
        <taxon>Bromelioideae</taxon>
        <taxon>Ananas</taxon>
    </lineage>
</organism>
<proteinExistence type="predicted"/>
<dbReference type="Pfam" id="PF03140">
    <property type="entry name" value="DUF247"/>
    <property type="match status" value="1"/>
</dbReference>